<proteinExistence type="predicted"/>
<dbReference type="InterPro" id="IPR036691">
    <property type="entry name" value="Endo/exonu/phosph_ase_sf"/>
</dbReference>
<dbReference type="PANTHER" id="PTHR11200">
    <property type="entry name" value="INOSITOL 5-PHOSPHATASE"/>
    <property type="match status" value="1"/>
</dbReference>
<protein>
    <recommendedName>
        <fullName evidence="1">Inositol polyphosphate-related phosphatase domain-containing protein</fullName>
    </recommendedName>
</protein>
<dbReference type="GO" id="GO:0016020">
    <property type="term" value="C:membrane"/>
    <property type="evidence" value="ECO:0007669"/>
    <property type="project" value="TreeGrafter"/>
</dbReference>
<organism evidence="2 3">
    <name type="scientific">Litomosoides sigmodontis</name>
    <name type="common">Filarial nematode worm</name>
    <dbReference type="NCBI Taxonomy" id="42156"/>
    <lineage>
        <taxon>Eukaryota</taxon>
        <taxon>Metazoa</taxon>
        <taxon>Ecdysozoa</taxon>
        <taxon>Nematoda</taxon>
        <taxon>Chromadorea</taxon>
        <taxon>Rhabditida</taxon>
        <taxon>Spirurina</taxon>
        <taxon>Spiruromorpha</taxon>
        <taxon>Filarioidea</taxon>
        <taxon>Onchocercidae</taxon>
        <taxon>Litomosoides</taxon>
    </lineage>
</organism>
<dbReference type="InterPro" id="IPR000300">
    <property type="entry name" value="IPPc"/>
</dbReference>
<dbReference type="AlphaFoldDB" id="A0A3P6S9D1"/>
<dbReference type="OrthoDB" id="7862313at2759"/>
<sequence length="405" mass="46965">MCVKNKRRKHWAGCSKCGDRKIYSQKNKTGKLNAGNHDAHASSSHRSVSAILRDWEPTYLSYRTSSVFITTFNVNGRIPKLDGIPGWLSCEGIIPPDFYIIGLQEMDLSPQTFIMNTSTRHTEWKVIIAKSFPKGTNYDLIGEVRLVGILLAVYRRVGSKIRVNPSAIDAVIVPTGQCNVIGTTLNDKGAVAISMYMNDTAVCFVNAHFTAHIEGNEKRIMDYKHVVKSVYFRRNDKTLFEHDAIFWFGDLNFRLDTAYGMSNNELRKLCINDEAFRDMIIYDQLRRAMKLKIIFKNFKEAETLNFYPTYKYDINSDNWDSSKKKRVPAWCDRILWWNQKGVHIRQKFYDSVPSVKFSDHKPVRALFYLGVREIDLIEYDKAYRRASRKASCHNDCLDEEEEKRE</sequence>
<dbReference type="GO" id="GO:0046856">
    <property type="term" value="P:phosphatidylinositol dephosphorylation"/>
    <property type="evidence" value="ECO:0007669"/>
    <property type="project" value="InterPro"/>
</dbReference>
<dbReference type="InterPro" id="IPR046985">
    <property type="entry name" value="IP5"/>
</dbReference>
<feature type="domain" description="Inositol polyphosphate-related phosphatase" evidence="1">
    <location>
        <begin position="63"/>
        <end position="375"/>
    </location>
</feature>
<evidence type="ECO:0000259" key="1">
    <source>
        <dbReference type="SMART" id="SM00128"/>
    </source>
</evidence>
<dbReference type="OMA" id="DMFIILQ"/>
<dbReference type="PANTHER" id="PTHR11200:SF300">
    <property type="entry name" value="TYPE II INOSITOL 1,4,5-TRISPHOSPHATE 5-PHOSPHATASE"/>
    <property type="match status" value="1"/>
</dbReference>
<gene>
    <name evidence="2" type="ORF">NLS_LOCUS447</name>
</gene>
<dbReference type="EMBL" id="UYRX01000011">
    <property type="protein sequence ID" value="VDK68499.1"/>
    <property type="molecule type" value="Genomic_DNA"/>
</dbReference>
<dbReference type="SMART" id="SM00128">
    <property type="entry name" value="IPPc"/>
    <property type="match status" value="1"/>
</dbReference>
<dbReference type="GO" id="GO:0004439">
    <property type="term" value="F:phosphatidylinositol-4,5-bisphosphate 5-phosphatase activity"/>
    <property type="evidence" value="ECO:0007669"/>
    <property type="project" value="TreeGrafter"/>
</dbReference>
<dbReference type="CDD" id="cd09074">
    <property type="entry name" value="INPP5c"/>
    <property type="match status" value="1"/>
</dbReference>
<evidence type="ECO:0000313" key="3">
    <source>
        <dbReference type="Proteomes" id="UP000277928"/>
    </source>
</evidence>
<dbReference type="Gene3D" id="3.60.10.10">
    <property type="entry name" value="Endonuclease/exonuclease/phosphatase"/>
    <property type="match status" value="1"/>
</dbReference>
<dbReference type="SUPFAM" id="SSF56219">
    <property type="entry name" value="DNase I-like"/>
    <property type="match status" value="1"/>
</dbReference>
<dbReference type="Proteomes" id="UP000277928">
    <property type="component" value="Unassembled WGS sequence"/>
</dbReference>
<dbReference type="Pfam" id="PF22669">
    <property type="entry name" value="Exo_endo_phos2"/>
    <property type="match status" value="1"/>
</dbReference>
<evidence type="ECO:0000313" key="2">
    <source>
        <dbReference type="EMBL" id="VDK68499.1"/>
    </source>
</evidence>
<name>A0A3P6S9D1_LITSI</name>
<keyword evidence="3" id="KW-1185">Reference proteome</keyword>
<dbReference type="STRING" id="42156.A0A3P6S9D1"/>
<reference evidence="2 3" key="1">
    <citation type="submission" date="2018-08" db="EMBL/GenBank/DDBJ databases">
        <authorList>
            <person name="Laetsch R D."/>
            <person name="Stevens L."/>
            <person name="Kumar S."/>
            <person name="Blaxter L. M."/>
        </authorList>
    </citation>
    <scope>NUCLEOTIDE SEQUENCE [LARGE SCALE GENOMIC DNA]</scope>
</reference>
<accession>A0A3P6S9D1</accession>